<name>A0ABV8JFS0_9BACL</name>
<dbReference type="EMBL" id="JBHSAP010000009">
    <property type="protein sequence ID" value="MFC4076672.1"/>
    <property type="molecule type" value="Genomic_DNA"/>
</dbReference>
<dbReference type="Proteomes" id="UP001595843">
    <property type="component" value="Unassembled WGS sequence"/>
</dbReference>
<dbReference type="Pfam" id="PF10117">
    <property type="entry name" value="McrBC"/>
    <property type="match status" value="1"/>
</dbReference>
<organism evidence="1 2">
    <name type="scientific">Salinithrix halophila</name>
    <dbReference type="NCBI Taxonomy" id="1485204"/>
    <lineage>
        <taxon>Bacteria</taxon>
        <taxon>Bacillati</taxon>
        <taxon>Bacillota</taxon>
        <taxon>Bacilli</taxon>
        <taxon>Bacillales</taxon>
        <taxon>Thermoactinomycetaceae</taxon>
        <taxon>Salinithrix</taxon>
    </lineage>
</organism>
<comment type="caution">
    <text evidence="1">The sequence shown here is derived from an EMBL/GenBank/DDBJ whole genome shotgun (WGS) entry which is preliminary data.</text>
</comment>
<proteinExistence type="predicted"/>
<accession>A0ABV8JFS0</accession>
<keyword evidence="2" id="KW-1185">Reference proteome</keyword>
<dbReference type="InterPro" id="IPR019292">
    <property type="entry name" value="McrC"/>
</dbReference>
<protein>
    <submittedName>
        <fullName evidence="1">McrC family protein</fullName>
    </submittedName>
</protein>
<dbReference type="RefSeq" id="WP_380703822.1">
    <property type="nucleotide sequence ID" value="NZ_JBHSAP010000009.1"/>
</dbReference>
<evidence type="ECO:0000313" key="2">
    <source>
        <dbReference type="Proteomes" id="UP001595843"/>
    </source>
</evidence>
<dbReference type="PANTHER" id="PTHR38733:SF1">
    <property type="entry name" value="TYPE IV METHYL-DIRECTED RESTRICTION ENZYME ECOKMCRBC"/>
    <property type="match status" value="1"/>
</dbReference>
<sequence length="397" mass="45949">MREWITLTEHEPVTFPREAWSDEAGTILWEQYGKQVAVEFPSPKTGHRWQLVSRGWAGILPLTRERGLRLLPKVPADHLFQMLAEVYGFTRFHFPEGLAEAKSLEGFADQLVEHLARMVIHRSRKGLYRKYTEKRGRLAAIRGKWEASADAGRSGKMSFLCRYRRLEADHEENQILAWTLYRSALGSWLGREARREARRAFHALWGEVTLRPVQPRDCEGRHYHRLNKDYEAMHTVCRLFLTHMFPGHRAGENQVVPFLIDMAALYERYVAAWLSRRLPEGYRLNVQERVRLGDGEDVHFAIDLVIRRPDGSVHSVLDTKYKRSAQPSAADLAQVAAYALTRKADEAILIYPMVQNHSSFYQLGDIRIRVLPFSLMGDLEANGERLVKELFQRESSI</sequence>
<gene>
    <name evidence="1" type="ORF">ACFOUO_07600</name>
</gene>
<dbReference type="PANTHER" id="PTHR38733">
    <property type="entry name" value="PROTEIN MCRC"/>
    <property type="match status" value="1"/>
</dbReference>
<reference evidence="2" key="1">
    <citation type="journal article" date="2019" name="Int. J. Syst. Evol. Microbiol.">
        <title>The Global Catalogue of Microorganisms (GCM) 10K type strain sequencing project: providing services to taxonomists for standard genome sequencing and annotation.</title>
        <authorList>
            <consortium name="The Broad Institute Genomics Platform"/>
            <consortium name="The Broad Institute Genome Sequencing Center for Infectious Disease"/>
            <person name="Wu L."/>
            <person name="Ma J."/>
        </authorList>
    </citation>
    <scope>NUCLEOTIDE SEQUENCE [LARGE SCALE GENOMIC DNA]</scope>
    <source>
        <strain evidence="2">IBRC-M 10813</strain>
    </source>
</reference>
<dbReference type="InterPro" id="IPR011604">
    <property type="entry name" value="PDDEXK-like_dom_sf"/>
</dbReference>
<dbReference type="Gene3D" id="3.90.320.10">
    <property type="match status" value="1"/>
</dbReference>
<evidence type="ECO:0000313" key="1">
    <source>
        <dbReference type="EMBL" id="MFC4076672.1"/>
    </source>
</evidence>